<evidence type="ECO:0000313" key="1">
    <source>
        <dbReference type="EMBL" id="MSS40996.1"/>
    </source>
</evidence>
<evidence type="ECO:0000313" key="2">
    <source>
        <dbReference type="Proteomes" id="UP000462363"/>
    </source>
</evidence>
<dbReference type="RefSeq" id="WP_154323150.1">
    <property type="nucleotide sequence ID" value="NZ_CP045695.1"/>
</dbReference>
<reference evidence="1 2" key="1">
    <citation type="submission" date="2019-08" db="EMBL/GenBank/DDBJ databases">
        <title>In-depth cultivation of the pig gut microbiome towards novel bacterial diversity and tailored functional studies.</title>
        <authorList>
            <person name="Wylensek D."/>
            <person name="Hitch T.C.A."/>
            <person name="Clavel T."/>
        </authorList>
    </citation>
    <scope>NUCLEOTIDE SEQUENCE [LARGE SCALE GENOMIC DNA]</scope>
    <source>
        <strain evidence="1 2">BL-389-WT-3D</strain>
    </source>
</reference>
<dbReference type="Proteomes" id="UP000462363">
    <property type="component" value="Unassembled WGS sequence"/>
</dbReference>
<proteinExistence type="predicted"/>
<dbReference type="EMBL" id="VUMB01000023">
    <property type="protein sequence ID" value="MSS40996.1"/>
    <property type="molecule type" value="Genomic_DNA"/>
</dbReference>
<name>A0A844F7C3_CLOSV</name>
<accession>A0A844F7C3</accession>
<gene>
    <name evidence="1" type="ORF">FYJ37_11690</name>
</gene>
<dbReference type="AlphaFoldDB" id="A0A844F7C3"/>
<comment type="caution">
    <text evidence="1">The sequence shown here is derived from an EMBL/GenBank/DDBJ whole genome shotgun (WGS) entry which is preliminary data.</text>
</comment>
<sequence length="166" mass="19449">MSREELTKIIMDLFKTNKSVEAKLNLIFGGEDYGTTLLEKYKKRMYKIFNPSDIVRTGFSLEEAQRVLSEFADICDSGRWYGDLALYFAECATDFTMCYGDINEKFYDVLGDAYHDAIVIAGKDEELYQLWKDRLEYILHEFAGFGWGMGDYITEEYYSLPWIEEE</sequence>
<organism evidence="1 2">
    <name type="scientific">Clostridium scindens (strain JCM 10418 / VPI 12708)</name>
    <dbReference type="NCBI Taxonomy" id="29347"/>
    <lineage>
        <taxon>Bacteria</taxon>
        <taxon>Bacillati</taxon>
        <taxon>Bacillota</taxon>
        <taxon>Clostridia</taxon>
        <taxon>Lachnospirales</taxon>
        <taxon>Lachnospiraceae</taxon>
    </lineage>
</organism>
<protein>
    <submittedName>
        <fullName evidence="1">Uncharacterized protein</fullName>
    </submittedName>
</protein>